<reference evidence="1" key="1">
    <citation type="journal article" date="2013" name="Genome Biol.">
        <title>Comparative genomics of the core and accessory genomes of 48 Sinorhizobium strains comprising five genospecies.</title>
        <authorList>
            <person name="Sugawara M."/>
            <person name="Epstein B."/>
            <person name="Badgley B.D."/>
            <person name="Unno T."/>
            <person name="Xu L."/>
            <person name="Reese J."/>
            <person name="Gyaneshwar P."/>
            <person name="Denny R."/>
            <person name="Mudge J."/>
            <person name="Bharti A.K."/>
            <person name="Farmer A.D."/>
            <person name="May G.D."/>
            <person name="Woodward J.E."/>
            <person name="Medigue C."/>
            <person name="Vallenet D."/>
            <person name="Lajus A."/>
            <person name="Rouy Z."/>
            <person name="Martinez-Vaz B."/>
            <person name="Tiffin P."/>
            <person name="Young N.D."/>
            <person name="Sadowsky M.J."/>
        </authorList>
    </citation>
    <scope>NUCLEOTIDE SEQUENCE</scope>
    <source>
        <strain evidence="1">M30</strain>
    </source>
</reference>
<accession>A0A6A7ZXI1</accession>
<proteinExistence type="predicted"/>
<name>A0A6A7ZXI1_RHIML</name>
<sequence>MKIKVLSSLAGDTFSYRRGEVVDLDVFKEQVGAGWETLSEMLDDAAPPATAPPKGRRK</sequence>
<dbReference type="EMBL" id="WISP01000172">
    <property type="protein sequence ID" value="MQW06517.1"/>
    <property type="molecule type" value="Genomic_DNA"/>
</dbReference>
<dbReference type="AlphaFoldDB" id="A0A6A7ZXI1"/>
<protein>
    <submittedName>
        <fullName evidence="1">Uncharacterized protein</fullName>
    </submittedName>
</protein>
<comment type="caution">
    <text evidence="1">The sequence shown here is derived from an EMBL/GenBank/DDBJ whole genome shotgun (WGS) entry which is preliminary data.</text>
</comment>
<gene>
    <name evidence="1" type="ORF">GHK45_23155</name>
</gene>
<evidence type="ECO:0000313" key="1">
    <source>
        <dbReference type="EMBL" id="MQW06517.1"/>
    </source>
</evidence>
<organism evidence="1">
    <name type="scientific">Rhizobium meliloti</name>
    <name type="common">Ensifer meliloti</name>
    <name type="synonym">Sinorhizobium meliloti</name>
    <dbReference type="NCBI Taxonomy" id="382"/>
    <lineage>
        <taxon>Bacteria</taxon>
        <taxon>Pseudomonadati</taxon>
        <taxon>Pseudomonadota</taxon>
        <taxon>Alphaproteobacteria</taxon>
        <taxon>Hyphomicrobiales</taxon>
        <taxon>Rhizobiaceae</taxon>
        <taxon>Sinorhizobium/Ensifer group</taxon>
        <taxon>Sinorhizobium</taxon>
    </lineage>
</organism>
<dbReference type="RefSeq" id="WP_153318614.1">
    <property type="nucleotide sequence ID" value="NZ_WIRN01000115.1"/>
</dbReference>